<dbReference type="Proteomes" id="UP000053732">
    <property type="component" value="Unassembled WGS sequence"/>
</dbReference>
<feature type="transmembrane region" description="Helical" evidence="1">
    <location>
        <begin position="77"/>
        <end position="105"/>
    </location>
</feature>
<dbReference type="InterPro" id="IPR021514">
    <property type="entry name" value="DUF3176"/>
</dbReference>
<reference evidence="2 3" key="1">
    <citation type="journal article" date="2014" name="Nat. Commun.">
        <title>Multiple recent horizontal transfers of a large genomic region in cheese making fungi.</title>
        <authorList>
            <person name="Cheeseman K."/>
            <person name="Ropars J."/>
            <person name="Renault P."/>
            <person name="Dupont J."/>
            <person name="Gouzy J."/>
            <person name="Branca A."/>
            <person name="Abraham A.L."/>
            <person name="Ceppi M."/>
            <person name="Conseiller E."/>
            <person name="Debuchy R."/>
            <person name="Malagnac F."/>
            <person name="Goarin A."/>
            <person name="Silar P."/>
            <person name="Lacoste S."/>
            <person name="Sallet E."/>
            <person name="Bensimon A."/>
            <person name="Giraud T."/>
            <person name="Brygoo Y."/>
        </authorList>
    </citation>
    <scope>NUCLEOTIDE SEQUENCE [LARGE SCALE GENOMIC DNA]</scope>
    <source>
        <strain evidence="3">FM 013</strain>
    </source>
</reference>
<sequence>MASRAIDNEQERKDSSVALLLERHQKAQGRLSWSSITLDTWILEGASLGFSIACLVSIYGILIAYNGKQRPDFIYNISLNALISVLATACKSSLVFVVGAGLSQLKWLWFQNRRQLSSIQAFEDASRGPLGSIALLFRHRGQPLASLGATVLILMLAFEPFVQQILSYPTEPIPTATETLAATVPQVQYYNEMMGVNTMTSAYYMGIWTKEFNVKPVCPSGNCTWPSYKSLGFCSQCSDVTSTATLNCAMPSSSHKMKQNATWKGFNDSLNGTCEVVLLRGRPSGTTLEATIRNGTTTMLYWSMEAVWVVETDPVLDGRAYSGVGNPLLVLAQSTLGFDNHRITNLSDPTEGIFIKNVTQCAFTFCVKEYNIHVTNGITITEKSSPDFGKMENITGPGINGNSSLLCWAPSQIPNDTERHYDIVYPKDSVSRAMGPKFTYCELEKGGPSILSGELLVGSTFDARRRVNSWEYGQRTGSFDNINQILALGLDVLVSQVVDSLTKTLLQNSNITIPGTIYTDEVIVRVQWAWIILPTLLVILGNVFLVWTTYASKKMIIWKSSVLAFLFHGLDDQKERDDCMTGSGMEKLAEAMHVQLHPSEDDARVMLREN</sequence>
<proteinExistence type="predicted"/>
<keyword evidence="1" id="KW-1133">Transmembrane helix</keyword>
<name>A0A0G4PXY2_PENC3</name>
<evidence type="ECO:0000256" key="1">
    <source>
        <dbReference type="SAM" id="Phobius"/>
    </source>
</evidence>
<keyword evidence="3" id="KW-1185">Reference proteome</keyword>
<evidence type="ECO:0000313" key="3">
    <source>
        <dbReference type="Proteomes" id="UP000053732"/>
    </source>
</evidence>
<dbReference type="EMBL" id="HG793219">
    <property type="protein sequence ID" value="CRL31215.1"/>
    <property type="molecule type" value="Genomic_DNA"/>
</dbReference>
<evidence type="ECO:0000313" key="2">
    <source>
        <dbReference type="EMBL" id="CRL31215.1"/>
    </source>
</evidence>
<dbReference type="Pfam" id="PF11374">
    <property type="entry name" value="DUF3176"/>
    <property type="match status" value="1"/>
</dbReference>
<organism evidence="2 3">
    <name type="scientific">Penicillium camemberti (strain FM 013)</name>
    <dbReference type="NCBI Taxonomy" id="1429867"/>
    <lineage>
        <taxon>Eukaryota</taxon>
        <taxon>Fungi</taxon>
        <taxon>Dikarya</taxon>
        <taxon>Ascomycota</taxon>
        <taxon>Pezizomycotina</taxon>
        <taxon>Eurotiomycetes</taxon>
        <taxon>Eurotiomycetidae</taxon>
        <taxon>Eurotiales</taxon>
        <taxon>Aspergillaceae</taxon>
        <taxon>Penicillium</taxon>
    </lineage>
</organism>
<dbReference type="PANTHER" id="PTHR35394:SF5">
    <property type="entry name" value="DUF3176 DOMAIN-CONTAINING PROTEIN"/>
    <property type="match status" value="1"/>
</dbReference>
<feature type="transmembrane region" description="Helical" evidence="1">
    <location>
        <begin position="528"/>
        <end position="550"/>
    </location>
</feature>
<keyword evidence="1" id="KW-0472">Membrane</keyword>
<accession>A0A0G4PXY2</accession>
<dbReference type="AlphaFoldDB" id="A0A0G4PXY2"/>
<keyword evidence="1" id="KW-0812">Transmembrane</keyword>
<dbReference type="PANTHER" id="PTHR35394">
    <property type="entry name" value="DUF3176 DOMAIN-CONTAINING PROTEIN"/>
    <property type="match status" value="1"/>
</dbReference>
<dbReference type="STRING" id="1429867.A0A0G4PXY2"/>
<gene>
    <name evidence="2" type="ORF">PCAMFM013_S088g000008</name>
</gene>
<protein>
    <submittedName>
        <fullName evidence="2">Uncharacterized protein</fullName>
    </submittedName>
</protein>
<feature type="transmembrane region" description="Helical" evidence="1">
    <location>
        <begin position="41"/>
        <end position="65"/>
    </location>
</feature>